<feature type="compositionally biased region" description="Basic and acidic residues" evidence="1">
    <location>
        <begin position="1"/>
        <end position="15"/>
    </location>
</feature>
<proteinExistence type="predicted"/>
<evidence type="ECO:0000313" key="2">
    <source>
        <dbReference type="Proteomes" id="UP000095280"/>
    </source>
</evidence>
<dbReference type="AlphaFoldDB" id="A0A1I8F3X4"/>
<sequence length="517" mass="57267">AYFDDDKGRRGRDGGGGHQSGVVKRAHDILDYIYHCNAQPASGETGFRYLAAPLGFAKRPLYPPLPQLEPRLPVSLIFGGRSWLFRYGRPADAPDLATNFGNDSGRVAGRCNHHLYAEDFNQFNKLVQDESQSRLESASGSAADRDGDAHGAALLIHESARLGGQQPLLAAALLAANFLIFASQTAKLDCSFVMPALRRRDSNCAPTAPGADPRLHTRGAGRCCCCTAWAPACGHLVPQHRAAEPAAPSLRHRHSRLRPQQPRAIPAGRGRLRSPICRFHRAVAAGRRPARSLLVCRAQLRRLPWRSATQPSIPVRWRTLLADPWACAGRLPATSRLRCSAGSRRSWTTGGWTRSTSCAPRRHHSVPAWSADLRGDLRNFFDDERRRQQRLARRQVQRRQRFSTTCTTAMPQVPSGETGFRRLCHLIALRRRPCLSRIDQLPAQLPLTVLYGGQSRAVPSGTSPRRAEHREKLRSARPAGSTQAGGVRELPECGHHIYAEDWRSFNAYVLEAFEGYA</sequence>
<keyword evidence="2" id="KW-1185">Reference proteome</keyword>
<protein>
    <submittedName>
        <fullName evidence="3">AB hydrolase-1 domain-containing protein</fullName>
    </submittedName>
</protein>
<evidence type="ECO:0000313" key="3">
    <source>
        <dbReference type="WBParaSite" id="maker-unitig_19635-snap-gene-0.2-mRNA-1"/>
    </source>
</evidence>
<name>A0A1I8F3X4_9PLAT</name>
<reference evidence="3" key="1">
    <citation type="submission" date="2016-11" db="UniProtKB">
        <authorList>
            <consortium name="WormBaseParasite"/>
        </authorList>
    </citation>
    <scope>IDENTIFICATION</scope>
</reference>
<dbReference type="InterPro" id="IPR029058">
    <property type="entry name" value="AB_hydrolase_fold"/>
</dbReference>
<dbReference type="Gene3D" id="3.40.50.1820">
    <property type="entry name" value="alpha/beta hydrolase"/>
    <property type="match status" value="1"/>
</dbReference>
<dbReference type="WBParaSite" id="maker-unitig_19635-snap-gene-0.2-mRNA-1">
    <property type="protein sequence ID" value="maker-unitig_19635-snap-gene-0.2-mRNA-1"/>
    <property type="gene ID" value="maker-unitig_19635-snap-gene-0.2"/>
</dbReference>
<organism evidence="2 3">
    <name type="scientific">Macrostomum lignano</name>
    <dbReference type="NCBI Taxonomy" id="282301"/>
    <lineage>
        <taxon>Eukaryota</taxon>
        <taxon>Metazoa</taxon>
        <taxon>Spiralia</taxon>
        <taxon>Lophotrochozoa</taxon>
        <taxon>Platyhelminthes</taxon>
        <taxon>Rhabditophora</taxon>
        <taxon>Macrostomorpha</taxon>
        <taxon>Macrostomida</taxon>
        <taxon>Macrostomidae</taxon>
        <taxon>Macrostomum</taxon>
    </lineage>
</organism>
<feature type="region of interest" description="Disordered" evidence="1">
    <location>
        <begin position="244"/>
        <end position="268"/>
    </location>
</feature>
<feature type="region of interest" description="Disordered" evidence="1">
    <location>
        <begin position="1"/>
        <end position="20"/>
    </location>
</feature>
<dbReference type="SUPFAM" id="SSF53474">
    <property type="entry name" value="alpha/beta-Hydrolases"/>
    <property type="match status" value="2"/>
</dbReference>
<feature type="compositionally biased region" description="Basic and acidic residues" evidence="1">
    <location>
        <begin position="465"/>
        <end position="474"/>
    </location>
</feature>
<dbReference type="Proteomes" id="UP000095280">
    <property type="component" value="Unplaced"/>
</dbReference>
<accession>A0A1I8F3X4</accession>
<evidence type="ECO:0000256" key="1">
    <source>
        <dbReference type="SAM" id="MobiDB-lite"/>
    </source>
</evidence>
<feature type="region of interest" description="Disordered" evidence="1">
    <location>
        <begin position="455"/>
        <end position="487"/>
    </location>
</feature>